<reference evidence="1 2" key="1">
    <citation type="submission" date="2018-12" db="EMBL/GenBank/DDBJ databases">
        <title>Complete Genome Sequence of Glutamicibacter creatinolyticus strain LGCM259,isolated from an abscess of a 12-year-old mare in Italy.</title>
        <authorList>
            <person name="Santos R.G."/>
            <person name="Silva A.L."/>
            <person name="Seyffert N."/>
            <person name="Castro T.L.P."/>
            <person name="Attili A.R."/>
            <person name="Rifici C."/>
            <person name="Mazzullo G."/>
            <person name="Brenig B."/>
            <person name="Venanzi F."/>
            <person name="Azevedo V."/>
        </authorList>
    </citation>
    <scope>NUCLEOTIDE SEQUENCE [LARGE SCALE GENOMIC DNA]</scope>
    <source>
        <strain evidence="1 2">LGCM 259</strain>
    </source>
</reference>
<dbReference type="AlphaFoldDB" id="A0A5B7WWF1"/>
<dbReference type="Proteomes" id="UP000307000">
    <property type="component" value="Chromosome"/>
</dbReference>
<proteinExistence type="predicted"/>
<evidence type="ECO:0000313" key="2">
    <source>
        <dbReference type="Proteomes" id="UP000307000"/>
    </source>
</evidence>
<gene>
    <name evidence="1" type="ORF">GcLGCM259_2674</name>
</gene>
<dbReference type="RefSeq" id="WP_138926953.1">
    <property type="nucleotide sequence ID" value="NZ_CP034412.1"/>
</dbReference>
<dbReference type="KEGG" id="gcr:GcLGCM259_2674"/>
<dbReference type="EMBL" id="CP034412">
    <property type="protein sequence ID" value="QCY48381.1"/>
    <property type="molecule type" value="Genomic_DNA"/>
</dbReference>
<protein>
    <submittedName>
        <fullName evidence="1">2,3-butanediol dehydrogenase</fullName>
    </submittedName>
</protein>
<organism evidence="1 2">
    <name type="scientific">Glutamicibacter creatinolyticus</name>
    <dbReference type="NCBI Taxonomy" id="162496"/>
    <lineage>
        <taxon>Bacteria</taxon>
        <taxon>Bacillati</taxon>
        <taxon>Actinomycetota</taxon>
        <taxon>Actinomycetes</taxon>
        <taxon>Micrococcales</taxon>
        <taxon>Micrococcaceae</taxon>
        <taxon>Glutamicibacter</taxon>
    </lineage>
</organism>
<accession>A0A5B7WWF1</accession>
<name>A0A5B7WWF1_9MICC</name>
<evidence type="ECO:0000313" key="1">
    <source>
        <dbReference type="EMBL" id="QCY48381.1"/>
    </source>
</evidence>
<sequence>MSEVVLTTLVDEQDAWRALKSKAPQLHAGSARLLHHPFAGFQFQVPQPARRQRAAHVLVDYYSGKAFLSDPWRLEDAAGLDLAKVKDPKWNTIDFETARHKAAALVRTASMRKAKLAWRGGVKEQSCVRTVWKPNWMLQARIADQDYRIMVDGLNGGYFVIGG</sequence>
<keyword evidence="2" id="KW-1185">Reference proteome</keyword>